<proteinExistence type="predicted"/>
<evidence type="ECO:0000256" key="1">
    <source>
        <dbReference type="SAM" id="MobiDB-lite"/>
    </source>
</evidence>
<feature type="region of interest" description="Disordered" evidence="1">
    <location>
        <begin position="31"/>
        <end position="50"/>
    </location>
</feature>
<keyword evidence="3" id="KW-1185">Reference proteome</keyword>
<dbReference type="EMBL" id="CAEKKB010000006">
    <property type="protein sequence ID" value="CAB4314723.1"/>
    <property type="molecule type" value="Genomic_DNA"/>
</dbReference>
<feature type="compositionally biased region" description="Acidic residues" evidence="1">
    <location>
        <begin position="35"/>
        <end position="44"/>
    </location>
</feature>
<protein>
    <submittedName>
        <fullName evidence="2">Uncharacterized protein</fullName>
    </submittedName>
</protein>
<accession>A0A6J5XQQ9</accession>
<reference evidence="3" key="1">
    <citation type="journal article" date="2020" name="Genome Biol.">
        <title>Gamete binning: chromosome-level and haplotype-resolved genome assembly enabled by high-throughput single-cell sequencing of gamete genomes.</title>
        <authorList>
            <person name="Campoy J.A."/>
            <person name="Sun H."/>
            <person name="Goel M."/>
            <person name="Jiao W.-B."/>
            <person name="Folz-Donahue K."/>
            <person name="Wang N."/>
            <person name="Rubio M."/>
            <person name="Liu C."/>
            <person name="Kukat C."/>
            <person name="Ruiz D."/>
            <person name="Huettel B."/>
            <person name="Schneeberger K."/>
        </authorList>
    </citation>
    <scope>NUCLEOTIDE SEQUENCE [LARGE SCALE GENOMIC DNA]</scope>
    <source>
        <strain evidence="3">cv. Rojo Pasion</strain>
    </source>
</reference>
<name>A0A6J5XQQ9_PRUAR</name>
<evidence type="ECO:0000313" key="2">
    <source>
        <dbReference type="EMBL" id="CAB4314723.1"/>
    </source>
</evidence>
<sequence>MKYEKKKKRALEKKEAPLKWEHKLEYATKAKADVDADTDSDTDSNDGRRELSKRWEKKFNMKSDRIIGVNKEKHEV</sequence>
<evidence type="ECO:0000313" key="3">
    <source>
        <dbReference type="Proteomes" id="UP000507245"/>
    </source>
</evidence>
<organism evidence="2 3">
    <name type="scientific">Prunus armeniaca</name>
    <name type="common">Apricot</name>
    <name type="synonym">Armeniaca vulgaris</name>
    <dbReference type="NCBI Taxonomy" id="36596"/>
    <lineage>
        <taxon>Eukaryota</taxon>
        <taxon>Viridiplantae</taxon>
        <taxon>Streptophyta</taxon>
        <taxon>Embryophyta</taxon>
        <taxon>Tracheophyta</taxon>
        <taxon>Spermatophyta</taxon>
        <taxon>Magnoliopsida</taxon>
        <taxon>eudicotyledons</taxon>
        <taxon>Gunneridae</taxon>
        <taxon>Pentapetalae</taxon>
        <taxon>rosids</taxon>
        <taxon>fabids</taxon>
        <taxon>Rosales</taxon>
        <taxon>Rosaceae</taxon>
        <taxon>Amygdaloideae</taxon>
        <taxon>Amygdaleae</taxon>
        <taxon>Prunus</taxon>
    </lineage>
</organism>
<gene>
    <name evidence="2" type="ORF">ORAREDHAP_LOCUS39210</name>
</gene>
<dbReference type="Proteomes" id="UP000507245">
    <property type="component" value="Unassembled WGS sequence"/>
</dbReference>
<dbReference type="AlphaFoldDB" id="A0A6J5XQQ9"/>